<proteinExistence type="predicted"/>
<evidence type="ECO:0008006" key="4">
    <source>
        <dbReference type="Google" id="ProtNLM"/>
    </source>
</evidence>
<dbReference type="Proteomes" id="UP000187735">
    <property type="component" value="Chromosome"/>
</dbReference>
<feature type="compositionally biased region" description="Polar residues" evidence="1">
    <location>
        <begin position="11"/>
        <end position="23"/>
    </location>
</feature>
<dbReference type="EMBL" id="CP017641">
    <property type="protein sequence ID" value="APZ91032.1"/>
    <property type="molecule type" value="Genomic_DNA"/>
</dbReference>
<dbReference type="OrthoDB" id="2029026at2"/>
<protein>
    <recommendedName>
        <fullName evidence="4">S-adenosyl-L-methionine-dependent methyltransferase</fullName>
    </recommendedName>
</protein>
<reference evidence="2 3" key="1">
    <citation type="journal article" date="2016" name="Front. Microbiol.">
        <title>Fuerstia marisgermanicae gen. nov., sp. nov., an Unusual Member of the Phylum Planctomycetes from the German Wadden Sea.</title>
        <authorList>
            <person name="Kohn T."/>
            <person name="Heuer A."/>
            <person name="Jogler M."/>
            <person name="Vollmers J."/>
            <person name="Boedeker C."/>
            <person name="Bunk B."/>
            <person name="Rast P."/>
            <person name="Borchert D."/>
            <person name="Glockner I."/>
            <person name="Freese H.M."/>
            <person name="Klenk H.P."/>
            <person name="Overmann J."/>
            <person name="Kaster A.K."/>
            <person name="Rohde M."/>
            <person name="Wiegand S."/>
            <person name="Jogler C."/>
        </authorList>
    </citation>
    <scope>NUCLEOTIDE SEQUENCE [LARGE SCALE GENOMIC DNA]</scope>
    <source>
        <strain evidence="2 3">NH11</strain>
    </source>
</reference>
<sequence length="298" mass="32725">MRKDLVDNNQKRNQQTASLTDSYQPHREMVMRLIEATFKDLSGPDSAELSSLVLLGAGNCLDVELPRLSELFQTIHLVDVDAEAISTASEASGVPGEKLRLHGPADIAEPLLSLTSRDFEPTEDNIEHCTFVLQQLASENGLADIPESDVVVSLCVFSQMLDSLRHVVAEDSPAFTNAVRSLRVGHLRRMLNMLRPGGVAIFVTDIVSSDTAPELKAATDDTIAATVKKLINERNFFSGTNPALVLEDLNMLSRLPGGPDTVHTIDPWLWQMADRTFAVYGLRIQKKPPIQEADEAQV</sequence>
<feature type="compositionally biased region" description="Basic and acidic residues" evidence="1">
    <location>
        <begin position="1"/>
        <end position="10"/>
    </location>
</feature>
<dbReference type="KEGG" id="fmr:Fuma_00616"/>
<evidence type="ECO:0000313" key="3">
    <source>
        <dbReference type="Proteomes" id="UP000187735"/>
    </source>
</evidence>
<organism evidence="2 3">
    <name type="scientific">Fuerstiella marisgermanici</name>
    <dbReference type="NCBI Taxonomy" id="1891926"/>
    <lineage>
        <taxon>Bacteria</taxon>
        <taxon>Pseudomonadati</taxon>
        <taxon>Planctomycetota</taxon>
        <taxon>Planctomycetia</taxon>
        <taxon>Planctomycetales</taxon>
        <taxon>Planctomycetaceae</taxon>
        <taxon>Fuerstiella</taxon>
    </lineage>
</organism>
<feature type="region of interest" description="Disordered" evidence="1">
    <location>
        <begin position="1"/>
        <end position="24"/>
    </location>
</feature>
<dbReference type="AlphaFoldDB" id="A0A1P8WAD7"/>
<gene>
    <name evidence="2" type="ORF">Fuma_00616</name>
</gene>
<evidence type="ECO:0000256" key="1">
    <source>
        <dbReference type="SAM" id="MobiDB-lite"/>
    </source>
</evidence>
<dbReference type="RefSeq" id="WP_077022847.1">
    <property type="nucleotide sequence ID" value="NZ_CP017641.1"/>
</dbReference>
<evidence type="ECO:0000313" key="2">
    <source>
        <dbReference type="EMBL" id="APZ91032.1"/>
    </source>
</evidence>
<accession>A0A1P8WAD7</accession>
<name>A0A1P8WAD7_9PLAN</name>
<keyword evidence="3" id="KW-1185">Reference proteome</keyword>